<evidence type="ECO:0000256" key="4">
    <source>
        <dbReference type="ARBA" id="ARBA00022759"/>
    </source>
</evidence>
<evidence type="ECO:0000256" key="6">
    <source>
        <dbReference type="ARBA" id="ARBA00022918"/>
    </source>
</evidence>
<dbReference type="Proteomes" id="UP001428341">
    <property type="component" value="Unassembled WGS sequence"/>
</dbReference>
<gene>
    <name evidence="8" type="ORF">WN944_027133</name>
</gene>
<proteinExistence type="predicted"/>
<organism evidence="8 9">
    <name type="scientific">Citrus x changshan-huyou</name>
    <dbReference type="NCBI Taxonomy" id="2935761"/>
    <lineage>
        <taxon>Eukaryota</taxon>
        <taxon>Viridiplantae</taxon>
        <taxon>Streptophyta</taxon>
        <taxon>Embryophyta</taxon>
        <taxon>Tracheophyta</taxon>
        <taxon>Spermatophyta</taxon>
        <taxon>Magnoliopsida</taxon>
        <taxon>eudicotyledons</taxon>
        <taxon>Gunneridae</taxon>
        <taxon>Pentapetalae</taxon>
        <taxon>rosids</taxon>
        <taxon>malvids</taxon>
        <taxon>Sapindales</taxon>
        <taxon>Rutaceae</taxon>
        <taxon>Aurantioideae</taxon>
        <taxon>Citrus</taxon>
    </lineage>
</organism>
<keyword evidence="9" id="KW-1185">Reference proteome</keyword>
<name>A0AAP0Q7X3_9ROSI</name>
<evidence type="ECO:0000256" key="2">
    <source>
        <dbReference type="ARBA" id="ARBA00022695"/>
    </source>
</evidence>
<dbReference type="AlphaFoldDB" id="A0AAP0Q7X3"/>
<protein>
    <recommendedName>
        <fullName evidence="7">Reverse transcriptase RNase H-like domain-containing protein</fullName>
    </recommendedName>
</protein>
<evidence type="ECO:0000256" key="1">
    <source>
        <dbReference type="ARBA" id="ARBA00022679"/>
    </source>
</evidence>
<keyword evidence="6" id="KW-0695">RNA-directed DNA polymerase</keyword>
<dbReference type="GO" id="GO:0004519">
    <property type="term" value="F:endonuclease activity"/>
    <property type="evidence" value="ECO:0007669"/>
    <property type="project" value="UniProtKB-KW"/>
</dbReference>
<keyword evidence="3" id="KW-0540">Nuclease</keyword>
<dbReference type="GO" id="GO:0016787">
    <property type="term" value="F:hydrolase activity"/>
    <property type="evidence" value="ECO:0007669"/>
    <property type="project" value="UniProtKB-KW"/>
</dbReference>
<dbReference type="PANTHER" id="PTHR48475">
    <property type="entry name" value="RIBONUCLEASE H"/>
    <property type="match status" value="1"/>
</dbReference>
<dbReference type="GO" id="GO:0003964">
    <property type="term" value="F:RNA-directed DNA polymerase activity"/>
    <property type="evidence" value="ECO:0007669"/>
    <property type="project" value="UniProtKB-KW"/>
</dbReference>
<keyword evidence="1" id="KW-0808">Transferase</keyword>
<dbReference type="InterPro" id="IPR041373">
    <property type="entry name" value="RT_RNaseH"/>
</dbReference>
<evidence type="ECO:0000256" key="5">
    <source>
        <dbReference type="ARBA" id="ARBA00022801"/>
    </source>
</evidence>
<dbReference type="Pfam" id="PF17917">
    <property type="entry name" value="RT_RNaseH"/>
    <property type="match status" value="1"/>
</dbReference>
<keyword evidence="4" id="KW-0255">Endonuclease</keyword>
<evidence type="ECO:0000259" key="7">
    <source>
        <dbReference type="Pfam" id="PF17917"/>
    </source>
</evidence>
<evidence type="ECO:0000313" key="9">
    <source>
        <dbReference type="Proteomes" id="UP001428341"/>
    </source>
</evidence>
<dbReference type="EMBL" id="JBCGBO010000025">
    <property type="protein sequence ID" value="KAK9175127.1"/>
    <property type="molecule type" value="Genomic_DNA"/>
</dbReference>
<feature type="domain" description="Reverse transcriptase RNase H-like" evidence="7">
    <location>
        <begin position="2"/>
        <end position="51"/>
    </location>
</feature>
<comment type="caution">
    <text evidence="8">The sequence shown here is derived from an EMBL/GenBank/DDBJ whole genome shotgun (WGS) entry which is preliminary data.</text>
</comment>
<keyword evidence="5" id="KW-0378">Hydrolase</keyword>
<evidence type="ECO:0000256" key="3">
    <source>
        <dbReference type="ARBA" id="ARBA00022722"/>
    </source>
</evidence>
<evidence type="ECO:0000313" key="8">
    <source>
        <dbReference type="EMBL" id="KAK9175127.1"/>
    </source>
</evidence>
<reference evidence="8 9" key="1">
    <citation type="submission" date="2024-05" db="EMBL/GenBank/DDBJ databases">
        <title>Haplotype-resolved chromosome-level genome assembly of Huyou (Citrus changshanensis).</title>
        <authorList>
            <person name="Miao C."/>
            <person name="Chen W."/>
            <person name="Wu Y."/>
            <person name="Wang L."/>
            <person name="Zhao S."/>
            <person name="Grierson D."/>
            <person name="Xu C."/>
            <person name="Chen K."/>
        </authorList>
    </citation>
    <scope>NUCLEOTIDE SEQUENCE [LARGE SCALE GENOMIC DNA]</scope>
    <source>
        <strain evidence="8">01-14</strain>
        <tissue evidence="8">Leaf</tissue>
    </source>
</reference>
<sequence>MALALVISAKKLRPYFQAHTIVVLTNQPLRQVMQKPEASGRLVQWAIELEEHDIQYQPRTKIKRQAVVDFVVEFTSNRLRKERINLGALLVWKLKVKGLLESFVEYTVIQISREENSKADALARLASATDTSLTKLIPMEFAKTKY</sequence>
<keyword evidence="2" id="KW-0548">Nucleotidyltransferase</keyword>
<dbReference type="PANTHER" id="PTHR48475:SF2">
    <property type="entry name" value="RIBONUCLEASE H"/>
    <property type="match status" value="1"/>
</dbReference>
<accession>A0AAP0Q7X3</accession>